<dbReference type="AlphaFoldDB" id="A0A1Y3EG84"/>
<evidence type="ECO:0000256" key="1">
    <source>
        <dbReference type="SAM" id="Phobius"/>
    </source>
</evidence>
<keyword evidence="1" id="KW-0812">Transmembrane</keyword>
<feature type="transmembrane region" description="Helical" evidence="1">
    <location>
        <begin position="46"/>
        <end position="63"/>
    </location>
</feature>
<keyword evidence="1" id="KW-1133">Transmembrane helix</keyword>
<name>A0A1Y3EG84_9BILA</name>
<evidence type="ECO:0000313" key="3">
    <source>
        <dbReference type="Proteomes" id="UP000243006"/>
    </source>
</evidence>
<keyword evidence="1" id="KW-0472">Membrane</keyword>
<comment type="caution">
    <text evidence="2">The sequence shown here is derived from an EMBL/GenBank/DDBJ whole genome shotgun (WGS) entry which is preliminary data.</text>
</comment>
<organism evidence="2 3">
    <name type="scientific">Trichinella nativa</name>
    <dbReference type="NCBI Taxonomy" id="6335"/>
    <lineage>
        <taxon>Eukaryota</taxon>
        <taxon>Metazoa</taxon>
        <taxon>Ecdysozoa</taxon>
        <taxon>Nematoda</taxon>
        <taxon>Enoplea</taxon>
        <taxon>Dorylaimia</taxon>
        <taxon>Trichinellida</taxon>
        <taxon>Trichinellidae</taxon>
        <taxon>Trichinella</taxon>
    </lineage>
</organism>
<dbReference type="Proteomes" id="UP000243006">
    <property type="component" value="Unassembled WGS sequence"/>
</dbReference>
<evidence type="ECO:0000313" key="2">
    <source>
        <dbReference type="EMBL" id="OUC44061.1"/>
    </source>
</evidence>
<dbReference type="EMBL" id="LVZM01013531">
    <property type="protein sequence ID" value="OUC44061.1"/>
    <property type="molecule type" value="Genomic_DNA"/>
</dbReference>
<proteinExistence type="predicted"/>
<protein>
    <submittedName>
        <fullName evidence="2">Uncharacterized protein</fullName>
    </submittedName>
</protein>
<sequence length="64" mass="7351">MLARKQSYKGFDAFTSDHVGDSEKEAADIITQPLNCILMSRKASEIYFKVLLLFFLSFDMNILK</sequence>
<accession>A0A1Y3EG84</accession>
<gene>
    <name evidence="2" type="ORF">D917_09345</name>
</gene>
<reference evidence="2 3" key="1">
    <citation type="submission" date="2015-04" db="EMBL/GenBank/DDBJ databases">
        <title>Draft genome of the roundworm Trichinella nativa.</title>
        <authorList>
            <person name="Mitreva M."/>
        </authorList>
    </citation>
    <scope>NUCLEOTIDE SEQUENCE [LARGE SCALE GENOMIC DNA]</scope>
    <source>
        <strain evidence="2 3">ISS45</strain>
    </source>
</reference>